<feature type="transmembrane region" description="Helical" evidence="1">
    <location>
        <begin position="241"/>
        <end position="264"/>
    </location>
</feature>
<dbReference type="NCBIfam" id="NF041043">
    <property type="entry name" value="BPSS1780_fam"/>
    <property type="match status" value="1"/>
</dbReference>
<organism evidence="2 3">
    <name type="scientific">Pseudoxanthomonas spadix (strain BD-a59)</name>
    <dbReference type="NCBI Taxonomy" id="1045855"/>
    <lineage>
        <taxon>Bacteria</taxon>
        <taxon>Pseudomonadati</taxon>
        <taxon>Pseudomonadota</taxon>
        <taxon>Gammaproteobacteria</taxon>
        <taxon>Lysobacterales</taxon>
        <taxon>Lysobacteraceae</taxon>
        <taxon>Pseudoxanthomonas</taxon>
    </lineage>
</organism>
<dbReference type="HOGENOM" id="CLU_059560_0_0_6"/>
<keyword evidence="1" id="KW-1133">Transmembrane helix</keyword>
<dbReference type="AlphaFoldDB" id="G7UU61"/>
<sequence>MSTINKVPASAGAQWLLDGLATLRQAPLQLGALGALWALLMGFMLVLSQVPVFGTLLQAFFMLVGPVLWAGVLGAVLKVRAAQPIRAGDLFSGFRSGRIPDLIATLIPQVVLIAVMFFLVWALVGGPEELHRVQDTMNTLESQAAAGQTPSPELLQTVPVAGLFICFGAFILGMVLVALVNFVSVPDVLFGGRRGTQAMLNSLKAGLRNLPAVILFYVLLLVVAIPLILVVSLLGQAVSMVLGQFAGLFFINMLLMGAMLPLIAGCVSSAWRQMLGQASEQASAVPPPPSPPATFAA</sequence>
<evidence type="ECO:0000256" key="1">
    <source>
        <dbReference type="SAM" id="Phobius"/>
    </source>
</evidence>
<evidence type="ECO:0000313" key="3">
    <source>
        <dbReference type="Proteomes" id="UP000005870"/>
    </source>
</evidence>
<keyword evidence="3" id="KW-1185">Reference proteome</keyword>
<dbReference type="RefSeq" id="WP_014159128.1">
    <property type="nucleotide sequence ID" value="NC_016147.2"/>
</dbReference>
<keyword evidence="1" id="KW-0472">Membrane</keyword>
<dbReference type="eggNOG" id="COG5473">
    <property type="taxonomic scope" value="Bacteria"/>
</dbReference>
<keyword evidence="1" id="KW-0812">Transmembrane</keyword>
<dbReference type="EMBL" id="CP003093">
    <property type="protein sequence ID" value="AER54950.1"/>
    <property type="molecule type" value="Genomic_DNA"/>
</dbReference>
<feature type="transmembrane region" description="Helical" evidence="1">
    <location>
        <begin position="30"/>
        <end position="50"/>
    </location>
</feature>
<feature type="transmembrane region" description="Helical" evidence="1">
    <location>
        <begin position="56"/>
        <end position="77"/>
    </location>
</feature>
<feature type="transmembrane region" description="Helical" evidence="1">
    <location>
        <begin position="102"/>
        <end position="124"/>
    </location>
</feature>
<dbReference type="KEGG" id="psd:DSC_01485"/>
<dbReference type="InterPro" id="IPR047798">
    <property type="entry name" value="BPSS1780-like"/>
</dbReference>
<protein>
    <recommendedName>
        <fullName evidence="4">Transmembrane protein</fullName>
    </recommendedName>
</protein>
<evidence type="ECO:0000313" key="2">
    <source>
        <dbReference type="EMBL" id="AER54950.1"/>
    </source>
</evidence>
<gene>
    <name evidence="2" type="ordered locus">DSC_01485</name>
</gene>
<accession>G7UU61</accession>
<proteinExistence type="predicted"/>
<feature type="transmembrane region" description="Helical" evidence="1">
    <location>
        <begin position="160"/>
        <end position="189"/>
    </location>
</feature>
<dbReference type="Proteomes" id="UP000005870">
    <property type="component" value="Chromosome"/>
</dbReference>
<name>G7UU61_PSEUP</name>
<reference evidence="2 3" key="1">
    <citation type="journal article" date="2012" name="J. Bacteriol.">
        <title>Complete Genome Sequence of the BTEX-Degrading Bacterium Pseudoxanthomonas spadix BD-a59.</title>
        <authorList>
            <person name="Lee S.H."/>
            <person name="Jin H.M."/>
            <person name="Lee H.J."/>
            <person name="Kim J.M."/>
            <person name="Jeon C.O."/>
        </authorList>
    </citation>
    <scope>NUCLEOTIDE SEQUENCE [LARGE SCALE GENOMIC DNA]</scope>
    <source>
        <strain evidence="2 3">BD-a59</strain>
    </source>
</reference>
<feature type="transmembrane region" description="Helical" evidence="1">
    <location>
        <begin position="210"/>
        <end position="235"/>
    </location>
</feature>
<evidence type="ECO:0008006" key="4">
    <source>
        <dbReference type="Google" id="ProtNLM"/>
    </source>
</evidence>